<dbReference type="PANTHER" id="PTHR34227:SF1">
    <property type="entry name" value="DIMETHYL SULFOXIDE REDUCTASE CHAPERONE-RELATED"/>
    <property type="match status" value="1"/>
</dbReference>
<evidence type="ECO:0000256" key="2">
    <source>
        <dbReference type="SAM" id="MobiDB-lite"/>
    </source>
</evidence>
<proteinExistence type="predicted"/>
<comment type="caution">
    <text evidence="3">The sequence shown here is derived from an EMBL/GenBank/DDBJ whole genome shotgun (WGS) entry which is preliminary data.</text>
</comment>
<protein>
    <submittedName>
        <fullName evidence="3">Uncharacterized protein</fullName>
    </submittedName>
</protein>
<dbReference type="InterPro" id="IPR036411">
    <property type="entry name" value="TorD-like_sf"/>
</dbReference>
<evidence type="ECO:0000313" key="4">
    <source>
        <dbReference type="Proteomes" id="UP000648984"/>
    </source>
</evidence>
<name>A0ABX1Q4I3_9RHOO</name>
<dbReference type="InterPro" id="IPR050289">
    <property type="entry name" value="TorD/DmsD_chaperones"/>
</dbReference>
<keyword evidence="4" id="KW-1185">Reference proteome</keyword>
<dbReference type="Gene3D" id="1.10.3480.10">
    <property type="entry name" value="TorD-like"/>
    <property type="match status" value="1"/>
</dbReference>
<keyword evidence="1" id="KW-0143">Chaperone</keyword>
<sequence length="287" mass="31308">MMDARNLESLAERGEFYLCLARAFLTPVQPAAFAGLRDALADDLAELGESLGYTCAGDVACYREAIATIPDHASLLRLYSSLFVAPPRSIQINTGSYLDGAVNGGSVAAMDEAYRRCGVARDADFHDLSDHLSVQLEFVALLYFRSAETIAGGAPLPAVRPEHFLHDFVSRWLPHFIGDLEKDAENRGASPNPYLPLARILAAAVAHDAVAEALPATTQRAHKAISKARHDRAERGVTDEDMAFIARKLREKGLSTDHLAIPPERRDEAQGYSRGQPPGPRRGSRYE</sequence>
<dbReference type="InterPro" id="IPR020945">
    <property type="entry name" value="DMSO/NO3_reduct_chaperone"/>
</dbReference>
<dbReference type="SUPFAM" id="SSF89155">
    <property type="entry name" value="TorD-like"/>
    <property type="match status" value="1"/>
</dbReference>
<dbReference type="Proteomes" id="UP000648984">
    <property type="component" value="Unassembled WGS sequence"/>
</dbReference>
<organism evidence="3 4">
    <name type="scientific">Aromatoleum diolicum</name>
    <dbReference type="NCBI Taxonomy" id="75796"/>
    <lineage>
        <taxon>Bacteria</taxon>
        <taxon>Pseudomonadati</taxon>
        <taxon>Pseudomonadota</taxon>
        <taxon>Betaproteobacteria</taxon>
        <taxon>Rhodocyclales</taxon>
        <taxon>Rhodocyclaceae</taxon>
        <taxon>Aromatoleum</taxon>
    </lineage>
</organism>
<dbReference type="Pfam" id="PF02613">
    <property type="entry name" value="Nitrate_red_del"/>
    <property type="match status" value="1"/>
</dbReference>
<feature type="region of interest" description="Disordered" evidence="2">
    <location>
        <begin position="255"/>
        <end position="287"/>
    </location>
</feature>
<dbReference type="PANTHER" id="PTHR34227">
    <property type="entry name" value="CHAPERONE PROTEIN YCDY"/>
    <property type="match status" value="1"/>
</dbReference>
<dbReference type="EMBL" id="WTVQ01000001">
    <property type="protein sequence ID" value="NMG73268.1"/>
    <property type="molecule type" value="Genomic_DNA"/>
</dbReference>
<reference evidence="3 4" key="1">
    <citation type="submission" date="2019-12" db="EMBL/GenBank/DDBJ databases">
        <title>Comparative genomics gives insights into the taxonomy of the Azoarcus-Aromatoleum group and reveals separate origins of nif in the plant-associated Azoarcus and non-plant-associated Aromatoleum sub-groups.</title>
        <authorList>
            <person name="Lafos M."/>
            <person name="Maluk M."/>
            <person name="Batista M."/>
            <person name="Junghare M."/>
            <person name="Carmona M."/>
            <person name="Faoro H."/>
            <person name="Cruz L.M."/>
            <person name="Battistoni F."/>
            <person name="De Souza E."/>
            <person name="Pedrosa F."/>
            <person name="Chen W.-M."/>
            <person name="Poole P.S."/>
            <person name="Dixon R.A."/>
            <person name="James E.K."/>
        </authorList>
    </citation>
    <scope>NUCLEOTIDE SEQUENCE [LARGE SCALE GENOMIC DNA]</scope>
    <source>
        <strain evidence="3 4">22Lin</strain>
    </source>
</reference>
<evidence type="ECO:0000313" key="3">
    <source>
        <dbReference type="EMBL" id="NMG73268.1"/>
    </source>
</evidence>
<evidence type="ECO:0000256" key="1">
    <source>
        <dbReference type="ARBA" id="ARBA00023186"/>
    </source>
</evidence>
<accession>A0ABX1Q4I3</accession>
<gene>
    <name evidence="3" type="ORF">GPA25_00690</name>
</gene>
<dbReference type="RefSeq" id="WP_169258420.1">
    <property type="nucleotide sequence ID" value="NZ_WTVQ01000001.1"/>
</dbReference>